<keyword evidence="5" id="KW-0234">DNA repair</keyword>
<evidence type="ECO:0000256" key="8">
    <source>
        <dbReference type="SAM" id="MobiDB-lite"/>
    </source>
</evidence>
<dbReference type="InterPro" id="IPR042530">
    <property type="entry name" value="EME1/EME2_C"/>
</dbReference>
<dbReference type="GO" id="GO:0003677">
    <property type="term" value="F:DNA binding"/>
    <property type="evidence" value="ECO:0007669"/>
    <property type="project" value="InterPro"/>
</dbReference>
<reference evidence="10" key="2">
    <citation type="submission" date="2025-09" db="UniProtKB">
        <authorList>
            <consortium name="Ensembl"/>
        </authorList>
    </citation>
    <scope>IDENTIFICATION</scope>
</reference>
<dbReference type="FunFam" id="3.40.1620.30:FF:000001">
    <property type="entry name" value="Essential meiotic structure-specific endonuclease 1"/>
    <property type="match status" value="1"/>
</dbReference>
<name>A0A8C5TNE3_9PASS</name>
<feature type="coiled-coil region" evidence="7">
    <location>
        <begin position="160"/>
        <end position="194"/>
    </location>
</feature>
<dbReference type="GO" id="GO:0008821">
    <property type="term" value="F:crossover junction DNA endonuclease activity"/>
    <property type="evidence" value="ECO:0007669"/>
    <property type="project" value="TreeGrafter"/>
</dbReference>
<keyword evidence="3" id="KW-0227">DNA damage</keyword>
<evidence type="ECO:0000256" key="7">
    <source>
        <dbReference type="SAM" id="Coils"/>
    </source>
</evidence>
<evidence type="ECO:0000313" key="10">
    <source>
        <dbReference type="Ensembl" id="ENSMCSP00000010623.1"/>
    </source>
</evidence>
<organism evidence="10 11">
    <name type="scientific">Malurus cyaneus samueli</name>
    <dbReference type="NCBI Taxonomy" id="2593467"/>
    <lineage>
        <taxon>Eukaryota</taxon>
        <taxon>Metazoa</taxon>
        <taxon>Chordata</taxon>
        <taxon>Craniata</taxon>
        <taxon>Vertebrata</taxon>
        <taxon>Euteleostomi</taxon>
        <taxon>Archelosauria</taxon>
        <taxon>Archosauria</taxon>
        <taxon>Dinosauria</taxon>
        <taxon>Saurischia</taxon>
        <taxon>Theropoda</taxon>
        <taxon>Coelurosauria</taxon>
        <taxon>Aves</taxon>
        <taxon>Neognathae</taxon>
        <taxon>Neoaves</taxon>
        <taxon>Telluraves</taxon>
        <taxon>Australaves</taxon>
        <taxon>Passeriformes</taxon>
        <taxon>Meliphagoidea</taxon>
        <taxon>Maluridae</taxon>
        <taxon>Malurus</taxon>
    </lineage>
</organism>
<dbReference type="PANTHER" id="PTHR21077:SF7">
    <property type="entry name" value="CROSSOVER JUNCTION ENDONUCLEASE EME1"/>
    <property type="match status" value="1"/>
</dbReference>
<feature type="region of interest" description="Disordered" evidence="8">
    <location>
        <begin position="333"/>
        <end position="356"/>
    </location>
</feature>
<dbReference type="GO" id="GO:0005634">
    <property type="term" value="C:nucleus"/>
    <property type="evidence" value="ECO:0007669"/>
    <property type="project" value="UniProtKB-SubCell"/>
</dbReference>
<evidence type="ECO:0000313" key="11">
    <source>
        <dbReference type="Proteomes" id="UP000694560"/>
    </source>
</evidence>
<evidence type="ECO:0000259" key="9">
    <source>
        <dbReference type="SMART" id="SM00891"/>
    </source>
</evidence>
<evidence type="ECO:0000256" key="1">
    <source>
        <dbReference type="ARBA" id="ARBA00004123"/>
    </source>
</evidence>
<feature type="domain" description="ERCC4" evidence="9">
    <location>
        <begin position="204"/>
        <end position="472"/>
    </location>
</feature>
<reference evidence="10" key="1">
    <citation type="submission" date="2025-08" db="UniProtKB">
        <authorList>
            <consortium name="Ensembl"/>
        </authorList>
    </citation>
    <scope>IDENTIFICATION</scope>
</reference>
<keyword evidence="11" id="KW-1185">Reference proteome</keyword>
<feature type="compositionally biased region" description="Polar residues" evidence="8">
    <location>
        <begin position="333"/>
        <end position="343"/>
    </location>
</feature>
<keyword evidence="7" id="KW-0175">Coiled coil</keyword>
<feature type="compositionally biased region" description="Polar residues" evidence="8">
    <location>
        <begin position="109"/>
        <end position="121"/>
    </location>
</feature>
<keyword evidence="4" id="KW-0233">DNA recombination</keyword>
<sequence length="527" mass="58165">MAEDDSSESSEGESLPCLASLLGLSPRLGEPSRPRSPSPDAQMEDAVEMFSSKSEEMDEEVIDAEPFSLGGGDTAEVSGLCAGSSLMAPDSEGLREDLASSGEAAFDTDNGTRSAETSSLCSLSVDSDGPSSSPVCRERPEASLPLKKRQYSQNEREAVCQNACERRKVQEAEKREREEEKERKRAVAKMLKAQRPGECQKYITVVLDPVILQVEGGEQILSALQAANYSCVFENHAVPCSITWRRKTVSSQMGGGDEWTEEPNVLVLLGLKEFLSMAHSYKQNADGCAERQETLQNYVTGVMEQMPGKILAMAVVGVENYFRSLQVQTKQRLRRSSVSGSQNKRGKRRKKEVDDSGLDLTRTDVEEALVDLQLSTQVQISIFESNEELGEYATMFTKAVAEAPYKRERENTGFSFYLEKGCCGGVKVDPSGKGLLKVWKRQIQQFNRVSSEMAEAIVSAYPSPQLLIQAYERCSSDQERENMLANIPVHRGEGVTATSRRIGPELSRRIYLQMTSHDPDLCLDITG</sequence>
<accession>A0A8C5TNE3</accession>
<dbReference type="PANTHER" id="PTHR21077">
    <property type="entry name" value="EME1 PROTEIN"/>
    <property type="match status" value="1"/>
</dbReference>
<keyword evidence="6" id="KW-0539">Nucleus</keyword>
<dbReference type="GO" id="GO:0048476">
    <property type="term" value="C:Holliday junction resolvase complex"/>
    <property type="evidence" value="ECO:0007669"/>
    <property type="project" value="InterPro"/>
</dbReference>
<dbReference type="InterPro" id="IPR043086">
    <property type="entry name" value="EME1_nucdom_sub1"/>
</dbReference>
<dbReference type="Pfam" id="PF21292">
    <property type="entry name" value="EME1-MUS81_C"/>
    <property type="match status" value="1"/>
</dbReference>
<evidence type="ECO:0000256" key="5">
    <source>
        <dbReference type="ARBA" id="ARBA00023204"/>
    </source>
</evidence>
<feature type="region of interest" description="Disordered" evidence="8">
    <location>
        <begin position="83"/>
        <end position="142"/>
    </location>
</feature>
<comment type="similarity">
    <text evidence="2">Belongs to the EME1/MMS4 family.</text>
</comment>
<dbReference type="GO" id="GO:0031297">
    <property type="term" value="P:replication fork processing"/>
    <property type="evidence" value="ECO:0007669"/>
    <property type="project" value="TreeGrafter"/>
</dbReference>
<dbReference type="InterPro" id="IPR033310">
    <property type="entry name" value="Mms4/EME1/EME2"/>
</dbReference>
<feature type="region of interest" description="Disordered" evidence="8">
    <location>
        <begin position="1"/>
        <end position="59"/>
    </location>
</feature>
<evidence type="ECO:0000256" key="3">
    <source>
        <dbReference type="ARBA" id="ARBA00022763"/>
    </source>
</evidence>
<dbReference type="Gene3D" id="3.40.1620.30">
    <property type="entry name" value="ERCC4, Mus81-Eme1 complex, nuclease domain, subdomain 1"/>
    <property type="match status" value="1"/>
</dbReference>
<evidence type="ECO:0000256" key="6">
    <source>
        <dbReference type="ARBA" id="ARBA00023242"/>
    </source>
</evidence>
<dbReference type="InterPro" id="IPR006166">
    <property type="entry name" value="ERCC4_domain"/>
</dbReference>
<dbReference type="InterPro" id="IPR043087">
    <property type="entry name" value="Eme1_nucdom_sub2"/>
</dbReference>
<comment type="subcellular location">
    <subcellularLocation>
        <location evidence="1">Nucleus</location>
    </subcellularLocation>
</comment>
<dbReference type="FunFam" id="1.10.150.670:FF:000002">
    <property type="entry name" value="Crossover junction endonuclease EME1"/>
    <property type="match status" value="1"/>
</dbReference>
<dbReference type="OrthoDB" id="343092at2759"/>
<proteinExistence type="inferred from homology"/>
<dbReference type="Gene3D" id="1.10.150.670">
    <property type="entry name" value="Crossover junction endonuclease EME1, DNA-binding domain"/>
    <property type="match status" value="1"/>
</dbReference>
<dbReference type="AlphaFoldDB" id="A0A8C5TNE3"/>
<dbReference type="SMART" id="SM00891">
    <property type="entry name" value="ERCC4"/>
    <property type="match status" value="1"/>
</dbReference>
<dbReference type="GO" id="GO:0000712">
    <property type="term" value="P:resolution of meiotic recombination intermediates"/>
    <property type="evidence" value="ECO:0007669"/>
    <property type="project" value="TreeGrafter"/>
</dbReference>
<protein>
    <submittedName>
        <fullName evidence="10">Essential meiotic structure-specific endonuclease 1</fullName>
    </submittedName>
</protein>
<dbReference type="Gene3D" id="4.10.800.30">
    <property type="entry name" value="ERCC4, Mus81-Eme1 complex, nuclease domain, subdomain 2"/>
    <property type="match status" value="1"/>
</dbReference>
<dbReference type="GO" id="GO:0031573">
    <property type="term" value="P:mitotic intra-S DNA damage checkpoint signaling"/>
    <property type="evidence" value="ECO:0007669"/>
    <property type="project" value="TreeGrafter"/>
</dbReference>
<feature type="compositionally biased region" description="Low complexity" evidence="8">
    <location>
        <begin position="122"/>
        <end position="135"/>
    </location>
</feature>
<feature type="compositionally biased region" description="Acidic residues" evidence="8">
    <location>
        <begin position="1"/>
        <end position="11"/>
    </location>
</feature>
<dbReference type="GO" id="GO:0006302">
    <property type="term" value="P:double-strand break repair"/>
    <property type="evidence" value="ECO:0007669"/>
    <property type="project" value="TreeGrafter"/>
</dbReference>
<evidence type="ECO:0000256" key="4">
    <source>
        <dbReference type="ARBA" id="ARBA00023172"/>
    </source>
</evidence>
<dbReference type="Ensembl" id="ENSMCST00000010894.1">
    <property type="protein sequence ID" value="ENSMCSP00000010623.1"/>
    <property type="gene ID" value="ENSMCSG00000007412.1"/>
</dbReference>
<evidence type="ECO:0000256" key="2">
    <source>
        <dbReference type="ARBA" id="ARBA00005313"/>
    </source>
</evidence>
<dbReference type="Proteomes" id="UP000694560">
    <property type="component" value="Unplaced"/>
</dbReference>